<reference evidence="1" key="1">
    <citation type="submission" date="2020-08" db="EMBL/GenBank/DDBJ databases">
        <title>Multicomponent nature underlies the extraordinary mechanical properties of spider dragline silk.</title>
        <authorList>
            <person name="Kono N."/>
            <person name="Nakamura H."/>
            <person name="Mori M."/>
            <person name="Yoshida Y."/>
            <person name="Ohtoshi R."/>
            <person name="Malay A.D."/>
            <person name="Moran D.A.P."/>
            <person name="Tomita M."/>
            <person name="Numata K."/>
            <person name="Arakawa K."/>
        </authorList>
    </citation>
    <scope>NUCLEOTIDE SEQUENCE</scope>
</reference>
<comment type="caution">
    <text evidence="1">The sequence shown here is derived from an EMBL/GenBank/DDBJ whole genome shotgun (WGS) entry which is preliminary data.</text>
</comment>
<dbReference type="Proteomes" id="UP000887013">
    <property type="component" value="Unassembled WGS sequence"/>
</dbReference>
<evidence type="ECO:0000313" key="2">
    <source>
        <dbReference type="Proteomes" id="UP000887013"/>
    </source>
</evidence>
<dbReference type="EMBL" id="BMAW01018810">
    <property type="protein sequence ID" value="GFT60311.1"/>
    <property type="molecule type" value="Genomic_DNA"/>
</dbReference>
<sequence>MRLKIHRERRCHHFNLQLTFNTFARNPSSFTSRFMLPSGLGIRYRISAQRVIRKRYITIPEIPIVSDVPNQSQQHPCQTNPTLERNREAKMDVSPIDRNGRYCALVCGLELLFT</sequence>
<evidence type="ECO:0000313" key="1">
    <source>
        <dbReference type="EMBL" id="GFT60311.1"/>
    </source>
</evidence>
<dbReference type="AlphaFoldDB" id="A0A8X6PCC5"/>
<accession>A0A8X6PCC5</accession>
<keyword evidence="2" id="KW-1185">Reference proteome</keyword>
<organism evidence="1 2">
    <name type="scientific">Nephila pilipes</name>
    <name type="common">Giant wood spider</name>
    <name type="synonym">Nephila maculata</name>
    <dbReference type="NCBI Taxonomy" id="299642"/>
    <lineage>
        <taxon>Eukaryota</taxon>
        <taxon>Metazoa</taxon>
        <taxon>Ecdysozoa</taxon>
        <taxon>Arthropoda</taxon>
        <taxon>Chelicerata</taxon>
        <taxon>Arachnida</taxon>
        <taxon>Araneae</taxon>
        <taxon>Araneomorphae</taxon>
        <taxon>Entelegynae</taxon>
        <taxon>Araneoidea</taxon>
        <taxon>Nephilidae</taxon>
        <taxon>Nephila</taxon>
    </lineage>
</organism>
<proteinExistence type="predicted"/>
<name>A0A8X6PCC5_NEPPI</name>
<gene>
    <name evidence="1" type="ORF">NPIL_53621</name>
</gene>
<protein>
    <submittedName>
        <fullName evidence="1">Uncharacterized protein</fullName>
    </submittedName>
</protein>